<feature type="domain" description="PX" evidence="1">
    <location>
        <begin position="5"/>
        <end position="61"/>
    </location>
</feature>
<dbReference type="InterPro" id="IPR001683">
    <property type="entry name" value="PX_dom"/>
</dbReference>
<dbReference type="SUPFAM" id="SSF64268">
    <property type="entry name" value="PX domain"/>
    <property type="match status" value="1"/>
</dbReference>
<accession>A0A3P6P819</accession>
<name>A0A3P6P819_ANISI</name>
<protein>
    <recommendedName>
        <fullName evidence="1">PX domain-containing protein</fullName>
    </recommendedName>
</protein>
<dbReference type="Proteomes" id="UP000267096">
    <property type="component" value="Unassembled WGS sequence"/>
</dbReference>
<reference evidence="2 3" key="1">
    <citation type="submission" date="2018-11" db="EMBL/GenBank/DDBJ databases">
        <authorList>
            <consortium name="Pathogen Informatics"/>
        </authorList>
    </citation>
    <scope>NUCLEOTIDE SEQUENCE [LARGE SCALE GENOMIC DNA]</scope>
</reference>
<keyword evidence="3" id="KW-1185">Reference proteome</keyword>
<dbReference type="Gene3D" id="3.30.1520.10">
    <property type="entry name" value="Phox-like domain"/>
    <property type="match status" value="1"/>
</dbReference>
<dbReference type="OrthoDB" id="5873103at2759"/>
<evidence type="ECO:0000313" key="2">
    <source>
        <dbReference type="EMBL" id="VDK27560.1"/>
    </source>
</evidence>
<evidence type="ECO:0000313" key="3">
    <source>
        <dbReference type="Proteomes" id="UP000267096"/>
    </source>
</evidence>
<sequence length="134" mass="15430">MLEFHGDAIKADPLPPRKPFATKGRAFIETQRPYFARFLQLLTRQSLLKRSDLLFMFLTSDQELKDTIQLSDLNPWNMVRKMPGKFTRERGQNLKPFILSLLATTLAPQPEIGTINMERIGGGGERSETRFFVM</sequence>
<dbReference type="Pfam" id="PF00787">
    <property type="entry name" value="PX"/>
    <property type="match status" value="1"/>
</dbReference>
<dbReference type="GO" id="GO:0035091">
    <property type="term" value="F:phosphatidylinositol binding"/>
    <property type="evidence" value="ECO:0007669"/>
    <property type="project" value="InterPro"/>
</dbReference>
<gene>
    <name evidence="2" type="ORF">ASIM_LOCUS6695</name>
</gene>
<dbReference type="AlphaFoldDB" id="A0A3P6P819"/>
<evidence type="ECO:0000259" key="1">
    <source>
        <dbReference type="Pfam" id="PF00787"/>
    </source>
</evidence>
<dbReference type="InterPro" id="IPR036871">
    <property type="entry name" value="PX_dom_sf"/>
</dbReference>
<proteinExistence type="predicted"/>
<organism evidence="2 3">
    <name type="scientific">Anisakis simplex</name>
    <name type="common">Herring worm</name>
    <dbReference type="NCBI Taxonomy" id="6269"/>
    <lineage>
        <taxon>Eukaryota</taxon>
        <taxon>Metazoa</taxon>
        <taxon>Ecdysozoa</taxon>
        <taxon>Nematoda</taxon>
        <taxon>Chromadorea</taxon>
        <taxon>Rhabditida</taxon>
        <taxon>Spirurina</taxon>
        <taxon>Ascaridomorpha</taxon>
        <taxon>Ascaridoidea</taxon>
        <taxon>Anisakidae</taxon>
        <taxon>Anisakis</taxon>
        <taxon>Anisakis simplex complex</taxon>
    </lineage>
</organism>
<dbReference type="EMBL" id="UYRR01014945">
    <property type="protein sequence ID" value="VDK27560.1"/>
    <property type="molecule type" value="Genomic_DNA"/>
</dbReference>